<feature type="compositionally biased region" description="Basic and acidic residues" evidence="2">
    <location>
        <begin position="106"/>
        <end position="115"/>
    </location>
</feature>
<evidence type="ECO:0000256" key="2">
    <source>
        <dbReference type="SAM" id="MobiDB-lite"/>
    </source>
</evidence>
<feature type="domain" description="C2H2-type" evidence="3">
    <location>
        <begin position="193"/>
        <end position="220"/>
    </location>
</feature>
<dbReference type="GeneID" id="11534877"/>
<evidence type="ECO:0000256" key="1">
    <source>
        <dbReference type="PROSITE-ProRule" id="PRU00042"/>
    </source>
</evidence>
<feature type="region of interest" description="Disordered" evidence="2">
    <location>
        <begin position="71"/>
        <end position="165"/>
    </location>
</feature>
<protein>
    <recommendedName>
        <fullName evidence="3">C2H2-type domain-containing protein</fullName>
    </recommendedName>
</protein>
<dbReference type="Gene3D" id="3.30.160.60">
    <property type="entry name" value="Classic Zinc Finger"/>
    <property type="match status" value="1"/>
</dbReference>
<dbReference type="EMBL" id="HE612857">
    <property type="protein sequence ID" value="CCE61912.1"/>
    <property type="molecule type" value="Genomic_DNA"/>
</dbReference>
<dbReference type="OrthoDB" id="10018191at2759"/>
<dbReference type="HOGENOM" id="CLU_035625_0_1_1"/>
<keyword evidence="1" id="KW-0862">Zinc</keyword>
<dbReference type="RefSeq" id="XP_003684346.1">
    <property type="nucleotide sequence ID" value="XM_003684298.1"/>
</dbReference>
<dbReference type="AlphaFoldDB" id="G8BPI1"/>
<dbReference type="Proteomes" id="UP000005666">
    <property type="component" value="Chromosome 2"/>
</dbReference>
<dbReference type="STRING" id="1071381.G8BPI1"/>
<keyword evidence="5" id="KW-1185">Reference proteome</keyword>
<keyword evidence="1" id="KW-0479">Metal-binding</keyword>
<dbReference type="SUPFAM" id="SSF57667">
    <property type="entry name" value="beta-beta-alpha zinc fingers"/>
    <property type="match status" value="1"/>
</dbReference>
<dbReference type="KEGG" id="tpf:TPHA_0B02390"/>
<reference evidence="4 5" key="1">
    <citation type="journal article" date="2011" name="Proc. Natl. Acad. Sci. U.S.A.">
        <title>Evolutionary erosion of yeast sex chromosomes by mating-type switching accidents.</title>
        <authorList>
            <person name="Gordon J.L."/>
            <person name="Armisen D."/>
            <person name="Proux-Wera E."/>
            <person name="Oheigeartaigh S.S."/>
            <person name="Byrne K.P."/>
            <person name="Wolfe K.H."/>
        </authorList>
    </citation>
    <scope>NUCLEOTIDE SEQUENCE [LARGE SCALE GENOMIC DNA]</scope>
    <source>
        <strain evidence="5">ATCC 24235 / CBS 4417 / NBRC 1672 / NRRL Y-8282 / UCD 70-5</strain>
    </source>
</reference>
<proteinExistence type="predicted"/>
<evidence type="ECO:0000313" key="4">
    <source>
        <dbReference type="EMBL" id="CCE61912.1"/>
    </source>
</evidence>
<accession>G8BPI1</accession>
<dbReference type="eggNOG" id="KOG1721">
    <property type="taxonomic scope" value="Eukaryota"/>
</dbReference>
<dbReference type="GO" id="GO:0008270">
    <property type="term" value="F:zinc ion binding"/>
    <property type="evidence" value="ECO:0007669"/>
    <property type="project" value="UniProtKB-KW"/>
</dbReference>
<name>G8BPI1_TETPH</name>
<dbReference type="PROSITE" id="PS00028">
    <property type="entry name" value="ZINC_FINGER_C2H2_1"/>
    <property type="match status" value="1"/>
</dbReference>
<feature type="compositionally biased region" description="Polar residues" evidence="2">
    <location>
        <begin position="121"/>
        <end position="140"/>
    </location>
</feature>
<gene>
    <name evidence="4" type="primary">TPHA0B02390</name>
    <name evidence="4" type="ordered locus">TPHA_0B02390</name>
</gene>
<dbReference type="InterPro" id="IPR036236">
    <property type="entry name" value="Znf_C2H2_sf"/>
</dbReference>
<dbReference type="PROSITE" id="PS50157">
    <property type="entry name" value="ZINC_FINGER_C2H2_2"/>
    <property type="match status" value="1"/>
</dbReference>
<feature type="compositionally biased region" description="Acidic residues" evidence="2">
    <location>
        <begin position="94"/>
        <end position="105"/>
    </location>
</feature>
<evidence type="ECO:0000313" key="5">
    <source>
        <dbReference type="Proteomes" id="UP000005666"/>
    </source>
</evidence>
<dbReference type="SMART" id="SM00355">
    <property type="entry name" value="ZnF_C2H2"/>
    <property type="match status" value="3"/>
</dbReference>
<keyword evidence="1" id="KW-0863">Zinc-finger</keyword>
<evidence type="ECO:0000259" key="3">
    <source>
        <dbReference type="PROSITE" id="PS50157"/>
    </source>
</evidence>
<organism evidence="4 5">
    <name type="scientific">Tetrapisispora phaffii (strain ATCC 24235 / CBS 4417 / NBRC 1672 / NRRL Y-8282 / UCD 70-5)</name>
    <name type="common">Yeast</name>
    <name type="synonym">Fabospora phaffii</name>
    <dbReference type="NCBI Taxonomy" id="1071381"/>
    <lineage>
        <taxon>Eukaryota</taxon>
        <taxon>Fungi</taxon>
        <taxon>Dikarya</taxon>
        <taxon>Ascomycota</taxon>
        <taxon>Saccharomycotina</taxon>
        <taxon>Saccharomycetes</taxon>
        <taxon>Saccharomycetales</taxon>
        <taxon>Saccharomycetaceae</taxon>
        <taxon>Tetrapisispora</taxon>
    </lineage>
</organism>
<sequence>MTNKGLFEYVSATTGAFIKKSKRKVRSNRKMEPSLLIPIPKLYDSLVKIAETRDAPIMNVSSKSKVIDDTADEDETIGNSTYQKDTSKVSNDDNPTDDDVDSNIDEELRKRKWDNNEEYSDNSTQDSSKAVEESGNSNVANVKKNEKRIRLPDPSDNRNPGARKKKKCSVCNLSFANMTTHKRTHLSPEDKPFHCDICPKSFSRNFDFLRHKKEHVQKALIQDVNSQDAYSDLTNKSKLTQLHNIGNVFRCPYNEKVIDLDLSLHKYKVKPASSQVANCHHNGMFFRKDTLRNHLRSHHFDYDKKELSVKEKACASGRCRFCNEWHENAKIWADEHVGKKCGYSFH</sequence>
<dbReference type="InterPro" id="IPR013087">
    <property type="entry name" value="Znf_C2H2_type"/>
</dbReference>